<evidence type="ECO:0000256" key="1">
    <source>
        <dbReference type="SAM" id="MobiDB-lite"/>
    </source>
</evidence>
<accession>A0ABQ6SW24</accession>
<sequence length="684" mass="76948">MSGSLRQALFPLLRAAFRLLPLSEGQRDRLRTRLLARHGDWVPPPPKGQQDTAGPRSGAQLRWRADEAAIGHRSYRQDALPTPLPATLVAFYLPQFHTFAENDAWWGKGFTEWRNVTRALPQFEGHIQPRLPADLGFYDLRNPQVMRDQATLAAEHGIGAFCFYYYWFSGRTLMEDPLQQWLADDSIDLPFCLCWANENWARRWDGRDEDILIGQQHSAEDDLAFIAHVAPYLRDRRALKVDGRPMLLIYRPHLLPDARATAERWRRWCRDHGVGELHLAYVQGFERPDPRDIGFDAAVEFPPNMSNPASLSAQQWLLNPGFNGDVRDWRELAAEVGARPLPDYPLYPGVNPGWDNEARRSGRGRVYLHASPRGYRDWLRRTVHERLAAAPQDQRLVFINAWNEWAEGAVLEPDARLGHAWLQATREALSPAPPVRQAPAVHLHAWYLETLPEVLSALGEAALPWRIVVTTPAAQVVAVQQALASHGLAGEVIPVANQGRDILPFLEVAERLLQDHHDVVLKLHTKRSTHRDNGDQWRQELLQRLVQRDRAARIHAAFQADPGLGMVVAEGHLLRVVDFIGGNGPALQRLRVRLGLPAAADAEVFGAGSMGWWRLQALRPLLDAHLHRSAFDAEQGQIDGTLAHAIERVLGTCCEQSGLRVMTAAACIGEPEPAASDYAYARRS</sequence>
<gene>
    <name evidence="2" type="ORF">FJU31_19035</name>
</gene>
<name>A0ABQ6SW24_9GAMM</name>
<dbReference type="Proteomes" id="UP000326367">
    <property type="component" value="Unassembled WGS sequence"/>
</dbReference>
<proteinExistence type="predicted"/>
<dbReference type="CDD" id="cd11579">
    <property type="entry name" value="Glyco_tran_WbsX"/>
    <property type="match status" value="1"/>
</dbReference>
<dbReference type="Gene3D" id="3.20.20.80">
    <property type="entry name" value="Glycosidases"/>
    <property type="match status" value="1"/>
</dbReference>
<reference evidence="2 3" key="1">
    <citation type="journal article" date="2020" name="Antonie Van Leeuwenhoek">
        <title>Stenotrophomonas cyclobalanopsidis sp. nov., isolated from the leaf spot disease of Cyclobalanopsis patelliformis.</title>
        <authorList>
            <person name="Bian D.R."/>
            <person name="Xue H."/>
            <person name="Piao C.G."/>
            <person name="Li Y."/>
        </authorList>
    </citation>
    <scope>NUCLEOTIDE SEQUENCE [LARGE SCALE GENOMIC DNA]</scope>
    <source>
        <strain evidence="2 3">TPQG1-4</strain>
    </source>
</reference>
<dbReference type="InterPro" id="IPR007739">
    <property type="entry name" value="RgpF"/>
</dbReference>
<evidence type="ECO:0000313" key="2">
    <source>
        <dbReference type="EMBL" id="KAA8992418.1"/>
    </source>
</evidence>
<dbReference type="Pfam" id="PF14307">
    <property type="entry name" value="Glyco_tran_WbsX"/>
    <property type="match status" value="1"/>
</dbReference>
<comment type="caution">
    <text evidence="2">The sequence shown here is derived from an EMBL/GenBank/DDBJ whole genome shotgun (WGS) entry which is preliminary data.</text>
</comment>
<organism evidence="2 3">
    <name type="scientific">Stenotrophomonas cyclobalanopsidis</name>
    <dbReference type="NCBI Taxonomy" id="2771362"/>
    <lineage>
        <taxon>Bacteria</taxon>
        <taxon>Pseudomonadati</taxon>
        <taxon>Pseudomonadota</taxon>
        <taxon>Gammaproteobacteria</taxon>
        <taxon>Lysobacterales</taxon>
        <taxon>Lysobacteraceae</taxon>
        <taxon>Stenotrophomonas</taxon>
    </lineage>
</organism>
<feature type="region of interest" description="Disordered" evidence="1">
    <location>
        <begin position="38"/>
        <end position="59"/>
    </location>
</feature>
<dbReference type="InterPro" id="IPR032719">
    <property type="entry name" value="WbsX"/>
</dbReference>
<protein>
    <recommendedName>
        <fullName evidence="4">Lipopolysaccharide biosynthesis protein</fullName>
    </recommendedName>
</protein>
<keyword evidence="3" id="KW-1185">Reference proteome</keyword>
<dbReference type="RefSeq" id="WP_150456132.1">
    <property type="nucleotide sequence ID" value="NZ_VYKI01000045.1"/>
</dbReference>
<dbReference type="PANTHER" id="PTHR41244:SF1">
    <property type="entry name" value="GLYCOSYLTRANSFERASE"/>
    <property type="match status" value="1"/>
</dbReference>
<evidence type="ECO:0000313" key="3">
    <source>
        <dbReference type="Proteomes" id="UP000326367"/>
    </source>
</evidence>
<dbReference type="PANTHER" id="PTHR41244">
    <property type="entry name" value="RHAMNAN SYNTHESIS F"/>
    <property type="match status" value="1"/>
</dbReference>
<evidence type="ECO:0008006" key="4">
    <source>
        <dbReference type="Google" id="ProtNLM"/>
    </source>
</evidence>
<dbReference type="Pfam" id="PF05045">
    <property type="entry name" value="RgpF"/>
    <property type="match status" value="1"/>
</dbReference>
<dbReference type="EMBL" id="VYKI01000045">
    <property type="protein sequence ID" value="KAA8992418.1"/>
    <property type="molecule type" value="Genomic_DNA"/>
</dbReference>